<evidence type="ECO:0000313" key="1">
    <source>
        <dbReference type="EMBL" id="PON33388.1"/>
    </source>
</evidence>
<evidence type="ECO:0000313" key="2">
    <source>
        <dbReference type="Proteomes" id="UP000237000"/>
    </source>
</evidence>
<keyword evidence="2" id="KW-1185">Reference proteome</keyword>
<dbReference type="Proteomes" id="UP000237000">
    <property type="component" value="Unassembled WGS sequence"/>
</dbReference>
<dbReference type="AlphaFoldDB" id="A0A2P5AA22"/>
<protein>
    <submittedName>
        <fullName evidence="1">Uncharacterized protein</fullName>
    </submittedName>
</protein>
<accession>A0A2P5AA22</accession>
<organism evidence="1 2">
    <name type="scientific">Trema orientale</name>
    <name type="common">Charcoal tree</name>
    <name type="synonym">Celtis orientalis</name>
    <dbReference type="NCBI Taxonomy" id="63057"/>
    <lineage>
        <taxon>Eukaryota</taxon>
        <taxon>Viridiplantae</taxon>
        <taxon>Streptophyta</taxon>
        <taxon>Embryophyta</taxon>
        <taxon>Tracheophyta</taxon>
        <taxon>Spermatophyta</taxon>
        <taxon>Magnoliopsida</taxon>
        <taxon>eudicotyledons</taxon>
        <taxon>Gunneridae</taxon>
        <taxon>Pentapetalae</taxon>
        <taxon>rosids</taxon>
        <taxon>fabids</taxon>
        <taxon>Rosales</taxon>
        <taxon>Cannabaceae</taxon>
        <taxon>Trema</taxon>
    </lineage>
</organism>
<sequence length="88" mass="9353">MDDHSSDESSRRGRVQTTFRLIMPSKKAGALEPNNGFGSGHELDGLSGILGGSVLVLGHRLLALLSVEVLVVVSLEVHRLGVVEKVHA</sequence>
<proteinExistence type="predicted"/>
<comment type="caution">
    <text evidence="1">The sequence shown here is derived from an EMBL/GenBank/DDBJ whole genome shotgun (WGS) entry which is preliminary data.</text>
</comment>
<name>A0A2P5AA22_TREOI</name>
<dbReference type="InParanoid" id="A0A2P5AA22"/>
<reference evidence="2" key="1">
    <citation type="submission" date="2016-06" db="EMBL/GenBank/DDBJ databases">
        <title>Parallel loss of symbiosis genes in relatives of nitrogen-fixing non-legume Parasponia.</title>
        <authorList>
            <person name="Van Velzen R."/>
            <person name="Holmer R."/>
            <person name="Bu F."/>
            <person name="Rutten L."/>
            <person name="Van Zeijl A."/>
            <person name="Liu W."/>
            <person name="Santuari L."/>
            <person name="Cao Q."/>
            <person name="Sharma T."/>
            <person name="Shen D."/>
            <person name="Roswanjaya Y."/>
            <person name="Wardhani T."/>
            <person name="Kalhor M.S."/>
            <person name="Jansen J."/>
            <person name="Van den Hoogen J."/>
            <person name="Gungor B."/>
            <person name="Hartog M."/>
            <person name="Hontelez J."/>
            <person name="Verver J."/>
            <person name="Yang W.-C."/>
            <person name="Schijlen E."/>
            <person name="Repin R."/>
            <person name="Schilthuizen M."/>
            <person name="Schranz E."/>
            <person name="Heidstra R."/>
            <person name="Miyata K."/>
            <person name="Fedorova E."/>
            <person name="Kohlen W."/>
            <person name="Bisseling T."/>
            <person name="Smit S."/>
            <person name="Geurts R."/>
        </authorList>
    </citation>
    <scope>NUCLEOTIDE SEQUENCE [LARGE SCALE GENOMIC DNA]</scope>
    <source>
        <strain evidence="2">cv. RG33-2</strain>
    </source>
</reference>
<gene>
    <name evidence="1" type="ORF">TorRG33x02_354990</name>
</gene>
<dbReference type="EMBL" id="JXTC01001020">
    <property type="protein sequence ID" value="PON33388.1"/>
    <property type="molecule type" value="Genomic_DNA"/>
</dbReference>